<dbReference type="Proteomes" id="UP001474181">
    <property type="component" value="Unassembled WGS sequence"/>
</dbReference>
<evidence type="ECO:0008006" key="3">
    <source>
        <dbReference type="Google" id="ProtNLM"/>
    </source>
</evidence>
<feature type="non-terminal residue" evidence="1">
    <location>
        <position position="132"/>
    </location>
</feature>
<accession>A0ABV1X7W4</accession>
<organism evidence="1 2">
    <name type="scientific">Streptomyces hyaluromycini</name>
    <dbReference type="NCBI Taxonomy" id="1377993"/>
    <lineage>
        <taxon>Bacteria</taxon>
        <taxon>Bacillati</taxon>
        <taxon>Actinomycetota</taxon>
        <taxon>Actinomycetes</taxon>
        <taxon>Kitasatosporales</taxon>
        <taxon>Streptomycetaceae</taxon>
        <taxon>Streptomyces</taxon>
    </lineage>
</organism>
<dbReference type="EMBL" id="JBEPEK010000402">
    <property type="protein sequence ID" value="MER7185110.1"/>
    <property type="molecule type" value="Genomic_DNA"/>
</dbReference>
<proteinExistence type="predicted"/>
<reference evidence="1 2" key="1">
    <citation type="submission" date="2024-06" db="EMBL/GenBank/DDBJ databases">
        <title>The Natural Products Discovery Center: Release of the First 8490 Sequenced Strains for Exploring Actinobacteria Biosynthetic Diversity.</title>
        <authorList>
            <person name="Kalkreuter E."/>
            <person name="Kautsar S.A."/>
            <person name="Yang D."/>
            <person name="Bader C.D."/>
            <person name="Teijaro C.N."/>
            <person name="Fluegel L."/>
            <person name="Davis C.M."/>
            <person name="Simpson J.R."/>
            <person name="Lauterbach L."/>
            <person name="Steele A.D."/>
            <person name="Gui C."/>
            <person name="Meng S."/>
            <person name="Li G."/>
            <person name="Viehrig K."/>
            <person name="Ye F."/>
            <person name="Su P."/>
            <person name="Kiefer A.F."/>
            <person name="Nichols A."/>
            <person name="Cepeda A.J."/>
            <person name="Yan W."/>
            <person name="Fan B."/>
            <person name="Jiang Y."/>
            <person name="Adhikari A."/>
            <person name="Zheng C.-J."/>
            <person name="Schuster L."/>
            <person name="Cowan T.M."/>
            <person name="Smanski M.J."/>
            <person name="Chevrette M.G."/>
            <person name="De Carvalho L.P.S."/>
            <person name="Shen B."/>
        </authorList>
    </citation>
    <scope>NUCLEOTIDE SEQUENCE [LARGE SCALE GENOMIC DNA]</scope>
    <source>
        <strain evidence="1 2">NPDC000234</strain>
    </source>
</reference>
<comment type="caution">
    <text evidence="1">The sequence shown here is derived from an EMBL/GenBank/DDBJ whole genome shotgun (WGS) entry which is preliminary data.</text>
</comment>
<gene>
    <name evidence="1" type="ORF">ABT404_37565</name>
</gene>
<sequence length="132" mass="14075">MTTPLRTLTAGAGKAVVELPFSLLPVDGFSSVHDPLHVRVLVLDDGEAPLVITVIDQTSIFDDQIARTRKILRQTCGVPPERCLIVASHTFSAPHVLPPDRVPAAEQEKNELLAAAVDTAVARAAHDAVRSA</sequence>
<keyword evidence="2" id="KW-1185">Reference proteome</keyword>
<evidence type="ECO:0000313" key="2">
    <source>
        <dbReference type="Proteomes" id="UP001474181"/>
    </source>
</evidence>
<name>A0ABV1X7W4_9ACTN</name>
<evidence type="ECO:0000313" key="1">
    <source>
        <dbReference type="EMBL" id="MER7185110.1"/>
    </source>
</evidence>
<protein>
    <recommendedName>
        <fullName evidence="3">Neutral/alkaline non-lysosomal ceramidase N-terminal domain-containing protein</fullName>
    </recommendedName>
</protein>